<evidence type="ECO:0000313" key="1">
    <source>
        <dbReference type="EMBL" id="MDR6378919.1"/>
    </source>
</evidence>
<comment type="caution">
    <text evidence="1">The sequence shown here is derived from an EMBL/GenBank/DDBJ whole genome shotgun (WGS) entry which is preliminary data.</text>
</comment>
<dbReference type="EMBL" id="JAVDQN010000006">
    <property type="protein sequence ID" value="MDR6378919.1"/>
    <property type="molecule type" value="Genomic_DNA"/>
</dbReference>
<name>A0ABU1L6R6_9BURK</name>
<protein>
    <submittedName>
        <fullName evidence="1">Uncharacterized protein</fullName>
    </submittedName>
</protein>
<evidence type="ECO:0000313" key="2">
    <source>
        <dbReference type="Proteomes" id="UP001185254"/>
    </source>
</evidence>
<reference evidence="1 2" key="1">
    <citation type="submission" date="2023-07" db="EMBL/GenBank/DDBJ databases">
        <title>Sorghum-associated microbial communities from plants grown in Nebraska, USA.</title>
        <authorList>
            <person name="Schachtman D."/>
        </authorList>
    </citation>
    <scope>NUCLEOTIDE SEQUENCE [LARGE SCALE GENOMIC DNA]</scope>
    <source>
        <strain evidence="1 2">DS1039</strain>
    </source>
</reference>
<keyword evidence="2" id="KW-1185">Reference proteome</keyword>
<dbReference type="Proteomes" id="UP001185254">
    <property type="component" value="Unassembled WGS sequence"/>
</dbReference>
<organism evidence="1 2">
    <name type="scientific">Paraburkholderia caledonica</name>
    <dbReference type="NCBI Taxonomy" id="134536"/>
    <lineage>
        <taxon>Bacteria</taxon>
        <taxon>Pseudomonadati</taxon>
        <taxon>Pseudomonadota</taxon>
        <taxon>Betaproteobacteria</taxon>
        <taxon>Burkholderiales</taxon>
        <taxon>Burkholderiaceae</taxon>
        <taxon>Paraburkholderia</taxon>
    </lineage>
</organism>
<accession>A0ABU1L6R6</accession>
<gene>
    <name evidence="1" type="ORF">J2776_005641</name>
</gene>
<proteinExistence type="predicted"/>
<sequence>MSLMLNKLTPMQHELETVTFEELAPGVTCCARFCVAGHSSSTVTKQCTESVRGLSALTLATGRAYFPGTLSGSWVAQEGSHRPGNSLPFIKPEHY</sequence>